<feature type="transmembrane region" description="Helical" evidence="1">
    <location>
        <begin position="173"/>
        <end position="198"/>
    </location>
</feature>
<keyword evidence="1" id="KW-1133">Transmembrane helix</keyword>
<keyword evidence="4" id="KW-1185">Reference proteome</keyword>
<evidence type="ECO:0000256" key="2">
    <source>
        <dbReference type="SAM" id="SignalP"/>
    </source>
</evidence>
<dbReference type="Proteomes" id="UP000248066">
    <property type="component" value="Unassembled WGS sequence"/>
</dbReference>
<keyword evidence="1" id="KW-0812">Transmembrane</keyword>
<keyword evidence="2" id="KW-0732">Signal</keyword>
<dbReference type="InterPro" id="IPR014194">
    <property type="entry name" value="Spore_III_AE"/>
</dbReference>
<dbReference type="Pfam" id="PF09546">
    <property type="entry name" value="Spore_III_AE"/>
    <property type="match status" value="1"/>
</dbReference>
<dbReference type="RefSeq" id="WP_110518597.1">
    <property type="nucleotide sequence ID" value="NZ_PDOF01000001.1"/>
</dbReference>
<dbReference type="OrthoDB" id="2373222at2"/>
<keyword evidence="1" id="KW-0472">Membrane</keyword>
<feature type="transmembrane region" description="Helical" evidence="1">
    <location>
        <begin position="140"/>
        <end position="161"/>
    </location>
</feature>
<dbReference type="AlphaFoldDB" id="A0A2W0H9Q4"/>
<dbReference type="PRINTS" id="PR00303">
    <property type="entry name" value="SECYTRNLCASE"/>
</dbReference>
<comment type="caution">
    <text evidence="3">The sequence shown here is derived from an EMBL/GenBank/DDBJ whole genome shotgun (WGS) entry which is preliminary data.</text>
</comment>
<organism evidence="3 4">
    <name type="scientific">Alteribacter lacisalsi</name>
    <dbReference type="NCBI Taxonomy" id="2045244"/>
    <lineage>
        <taxon>Bacteria</taxon>
        <taxon>Bacillati</taxon>
        <taxon>Bacillota</taxon>
        <taxon>Bacilli</taxon>
        <taxon>Bacillales</taxon>
        <taxon>Bacillaceae</taxon>
        <taxon>Alteribacter</taxon>
    </lineage>
</organism>
<dbReference type="NCBIfam" id="TIGR02829">
    <property type="entry name" value="spore_III_AE"/>
    <property type="match status" value="1"/>
</dbReference>
<feature type="transmembrane region" description="Helical" evidence="1">
    <location>
        <begin position="249"/>
        <end position="275"/>
    </location>
</feature>
<feature type="transmembrane region" description="Helical" evidence="1">
    <location>
        <begin position="339"/>
        <end position="361"/>
    </location>
</feature>
<evidence type="ECO:0000256" key="1">
    <source>
        <dbReference type="SAM" id="Phobius"/>
    </source>
</evidence>
<feature type="transmembrane region" description="Helical" evidence="1">
    <location>
        <begin position="368"/>
        <end position="391"/>
    </location>
</feature>
<sequence length="400" mass="43613">MEIRWKKRAASVLFFIFILSVLLPSAAAAEEENSSVMDQEEFMEQQLEQLGIDDIRGYWDDVLQNYGGFLPESYKGSLLEFIQSDKPFSIKEWLFGFLKFLFHEIIVNGKLLGTLILLAIFSMILSQLQQAFEKHSISKVAYAITYMVLLIIALNSFHVAIQFTQQTIEAMSNFMISLLPLLLVLMASTGSVTSVALFHPMIVFLVHTSGLFVQYFVLPLLFMSALLSIVSTMTDHYKVTKLADLLRNIAAGGLGIFLTIFLGVISVQGATAAVADGIAIKTAKFVTGNFVPVVGRMFTDAADTVMGASVLIKNTVGVAGLVLLLLICIFPALKVLSLALIYSFAAAVLQPLGGGPIIASLSIIGKSVLYVFAALSAVCLMFFLSITIMIISGNLSLMMR</sequence>
<feature type="transmembrane region" description="Helical" evidence="1">
    <location>
        <begin position="105"/>
        <end position="128"/>
    </location>
</feature>
<feature type="signal peptide" evidence="2">
    <location>
        <begin position="1"/>
        <end position="29"/>
    </location>
</feature>
<evidence type="ECO:0000313" key="4">
    <source>
        <dbReference type="Proteomes" id="UP000248066"/>
    </source>
</evidence>
<feature type="chain" id="PRO_5038874068" evidence="2">
    <location>
        <begin position="30"/>
        <end position="400"/>
    </location>
</feature>
<proteinExistence type="predicted"/>
<gene>
    <name evidence="3" type="primary">spoIIIAE</name>
    <name evidence="3" type="ORF">CR205_08370</name>
</gene>
<reference evidence="3 4" key="1">
    <citation type="submission" date="2017-10" db="EMBL/GenBank/DDBJ databases">
        <title>Bacillus sp. nov., a halophilic bacterium isolated from a Yangshapao Lake.</title>
        <authorList>
            <person name="Wang H."/>
        </authorList>
    </citation>
    <scope>NUCLEOTIDE SEQUENCE [LARGE SCALE GENOMIC DNA]</scope>
    <source>
        <strain evidence="3 4">YSP-3</strain>
    </source>
</reference>
<evidence type="ECO:0000313" key="3">
    <source>
        <dbReference type="EMBL" id="PYZ98584.1"/>
    </source>
</evidence>
<dbReference type="EMBL" id="PDOF01000001">
    <property type="protein sequence ID" value="PYZ98584.1"/>
    <property type="molecule type" value="Genomic_DNA"/>
</dbReference>
<feature type="transmembrane region" description="Helical" evidence="1">
    <location>
        <begin position="210"/>
        <end position="229"/>
    </location>
</feature>
<accession>A0A2W0H9Q4</accession>
<name>A0A2W0H9Q4_9BACI</name>
<feature type="transmembrane region" description="Helical" evidence="1">
    <location>
        <begin position="316"/>
        <end position="333"/>
    </location>
</feature>
<protein>
    <submittedName>
        <fullName evidence="3">Stage III sporulation protein AE</fullName>
    </submittedName>
</protein>